<dbReference type="GO" id="GO:0007606">
    <property type="term" value="P:sensory perception of chemical stimulus"/>
    <property type="evidence" value="ECO:0007669"/>
    <property type="project" value="UniProtKB-UniRule"/>
</dbReference>
<protein>
    <recommendedName>
        <fullName evidence="6">Serpentine receptor class gamma</fullName>
    </recommendedName>
</protein>
<comment type="similarity">
    <text evidence="2 6">Belongs to the nematode receptor-like protein srg family.</text>
</comment>
<dbReference type="GO" id="GO:0016020">
    <property type="term" value="C:membrane"/>
    <property type="evidence" value="ECO:0007669"/>
    <property type="project" value="UniProtKB-SubCell"/>
</dbReference>
<feature type="transmembrane region" description="Helical" evidence="6">
    <location>
        <begin position="52"/>
        <end position="71"/>
    </location>
</feature>
<dbReference type="PANTHER" id="PTHR31552:SF8">
    <property type="entry name" value="SERPENTINE RECEPTOR CLASS GAMMA"/>
    <property type="match status" value="1"/>
</dbReference>
<dbReference type="PANTHER" id="PTHR31552">
    <property type="entry name" value="SERPENTINE RECEPTOR CLASS GAMMA"/>
    <property type="match status" value="1"/>
</dbReference>
<keyword evidence="3 6" id="KW-0812">Transmembrane</keyword>
<keyword evidence="5 6" id="KW-0472">Membrane</keyword>
<reference evidence="7 8" key="1">
    <citation type="submission" date="2024-10" db="EMBL/GenBank/DDBJ databases">
        <authorList>
            <person name="Kim D."/>
        </authorList>
    </citation>
    <scope>NUCLEOTIDE SEQUENCE [LARGE SCALE GENOMIC DNA]</scope>
    <source>
        <strain evidence="7">BH-2024</strain>
    </source>
</reference>
<gene>
    <name evidence="7" type="ORF">niasHT_032451</name>
</gene>
<comment type="subcellular location">
    <subcellularLocation>
        <location evidence="1">Membrane</location>
        <topology evidence="1">Multi-pass membrane protein</topology>
    </subcellularLocation>
</comment>
<feature type="transmembrane region" description="Helical" evidence="6">
    <location>
        <begin position="91"/>
        <end position="114"/>
    </location>
</feature>
<keyword evidence="8" id="KW-1185">Reference proteome</keyword>
<evidence type="ECO:0000256" key="3">
    <source>
        <dbReference type="ARBA" id="ARBA00022692"/>
    </source>
</evidence>
<comment type="caution">
    <text evidence="7">The sequence shown here is derived from an EMBL/GenBank/DDBJ whole genome shotgun (WGS) entry which is preliminary data.</text>
</comment>
<dbReference type="AlphaFoldDB" id="A0ABD2I3W6"/>
<feature type="transmembrane region" description="Helical" evidence="6">
    <location>
        <begin position="187"/>
        <end position="207"/>
    </location>
</feature>
<feature type="transmembrane region" description="Helical" evidence="6">
    <location>
        <begin position="134"/>
        <end position="154"/>
    </location>
</feature>
<dbReference type="Gene3D" id="1.20.1070.10">
    <property type="entry name" value="Rhodopsin 7-helix transmembrane proteins"/>
    <property type="match status" value="1"/>
</dbReference>
<dbReference type="Proteomes" id="UP001620626">
    <property type="component" value="Unassembled WGS sequence"/>
</dbReference>
<evidence type="ECO:0000313" key="8">
    <source>
        <dbReference type="Proteomes" id="UP001620626"/>
    </source>
</evidence>
<evidence type="ECO:0000256" key="4">
    <source>
        <dbReference type="ARBA" id="ARBA00022989"/>
    </source>
</evidence>
<feature type="transmembrane region" description="Helical" evidence="6">
    <location>
        <begin position="261"/>
        <end position="284"/>
    </location>
</feature>
<evidence type="ECO:0000256" key="6">
    <source>
        <dbReference type="RuleBase" id="RU280813"/>
    </source>
</evidence>
<feature type="transmembrane region" description="Helical" evidence="6">
    <location>
        <begin position="227"/>
        <end position="249"/>
    </location>
</feature>
<organism evidence="7 8">
    <name type="scientific">Heterodera trifolii</name>
    <dbReference type="NCBI Taxonomy" id="157864"/>
    <lineage>
        <taxon>Eukaryota</taxon>
        <taxon>Metazoa</taxon>
        <taxon>Ecdysozoa</taxon>
        <taxon>Nematoda</taxon>
        <taxon>Chromadorea</taxon>
        <taxon>Rhabditida</taxon>
        <taxon>Tylenchina</taxon>
        <taxon>Tylenchomorpha</taxon>
        <taxon>Tylenchoidea</taxon>
        <taxon>Heteroderidae</taxon>
        <taxon>Heteroderinae</taxon>
        <taxon>Heterodera</taxon>
    </lineage>
</organism>
<feature type="transmembrane region" description="Helical" evidence="6">
    <location>
        <begin position="12"/>
        <end position="31"/>
    </location>
</feature>
<proteinExistence type="inferred from homology"/>
<evidence type="ECO:0000256" key="1">
    <source>
        <dbReference type="ARBA" id="ARBA00004141"/>
    </source>
</evidence>
<accession>A0ABD2I3W6</accession>
<keyword evidence="4 6" id="KW-1133">Transmembrane helix</keyword>
<name>A0ABD2I3W6_9BILA</name>
<dbReference type="SUPFAM" id="SSF81321">
    <property type="entry name" value="Family A G protein-coupled receptor-like"/>
    <property type="match status" value="1"/>
</dbReference>
<dbReference type="Pfam" id="PF02118">
    <property type="entry name" value="Srg"/>
    <property type="match status" value="1"/>
</dbReference>
<evidence type="ECO:0000256" key="2">
    <source>
        <dbReference type="ARBA" id="ARBA00005692"/>
    </source>
</evidence>
<evidence type="ECO:0000313" key="7">
    <source>
        <dbReference type="EMBL" id="KAL3073846.1"/>
    </source>
</evidence>
<dbReference type="EMBL" id="JBICBT010001308">
    <property type="protein sequence ID" value="KAL3073846.1"/>
    <property type="molecule type" value="Genomic_DNA"/>
</dbReference>
<sequence length="336" mass="38842">MDNFSNWIISNATKFYCFSIILSVPSILLYIGEMFAIVKNKETRANSFYRLFCVRGISDILMMAASCYGNRLPSLLGPSLLPIYRALPNWALALFYFLTTFTYQVTNIATLFMLLNRFTAIAFPLSHKKIWKKFFWLLIMVMLAIPSLTCYPIMQMHATLSENTDGTFLIMEPLRILLDYSNQLKSLTSIIFLILCFFVNLLTLIAYKRHRKANVTSQQSDNIERKLLIYSLLTFAGHALLAVFFLSVSEFVWPFYPQYNAIIYIQYPWVTDLCTLVLSSWLLLCTSDKFRHQLIGTFLPKRLLPSTRAQNVVVPLDKNNVLITVQPYQSSKWAAR</sequence>
<dbReference type="InterPro" id="IPR000609">
    <property type="entry name" value="7TM_GPCR_serpentine_rcpt_Srg"/>
</dbReference>
<evidence type="ECO:0000256" key="5">
    <source>
        <dbReference type="ARBA" id="ARBA00023136"/>
    </source>
</evidence>